<evidence type="ECO:0000313" key="1">
    <source>
        <dbReference type="EMBL" id="NIJ51765.1"/>
    </source>
</evidence>
<protein>
    <submittedName>
        <fullName evidence="1">Uncharacterized protein</fullName>
    </submittedName>
</protein>
<comment type="caution">
    <text evidence="1">The sequence shown here is derived from an EMBL/GenBank/DDBJ whole genome shotgun (WGS) entry which is preliminary data.</text>
</comment>
<gene>
    <name evidence="1" type="ORF">FHS68_000921</name>
</gene>
<reference evidence="1 2" key="1">
    <citation type="submission" date="2020-03" db="EMBL/GenBank/DDBJ databases">
        <title>Genomic Encyclopedia of Type Strains, Phase IV (KMG-IV): sequencing the most valuable type-strain genomes for metagenomic binning, comparative biology and taxonomic classification.</title>
        <authorList>
            <person name="Goeker M."/>
        </authorList>
    </citation>
    <scope>NUCLEOTIDE SEQUENCE [LARGE SCALE GENOMIC DNA]</scope>
    <source>
        <strain evidence="1 2">DSM 102865</strain>
    </source>
</reference>
<accession>A0ABX0UJL1</accession>
<evidence type="ECO:0000313" key="2">
    <source>
        <dbReference type="Proteomes" id="UP001179181"/>
    </source>
</evidence>
<organism evidence="1 2">
    <name type="scientific">Dyadobacter arcticus</name>
    <dbReference type="NCBI Taxonomy" id="1078754"/>
    <lineage>
        <taxon>Bacteria</taxon>
        <taxon>Pseudomonadati</taxon>
        <taxon>Bacteroidota</taxon>
        <taxon>Cytophagia</taxon>
        <taxon>Cytophagales</taxon>
        <taxon>Spirosomataceae</taxon>
        <taxon>Dyadobacter</taxon>
    </lineage>
</organism>
<dbReference type="Proteomes" id="UP001179181">
    <property type="component" value="Unassembled WGS sequence"/>
</dbReference>
<sequence length="43" mass="4885">MKGLIALRWDIPLFTKNYNIISRSQIYGRVFSGAGRKVSGLRT</sequence>
<proteinExistence type="predicted"/>
<keyword evidence="2" id="KW-1185">Reference proteome</keyword>
<dbReference type="EMBL" id="JAASQJ010000001">
    <property type="protein sequence ID" value="NIJ51765.1"/>
    <property type="molecule type" value="Genomic_DNA"/>
</dbReference>
<name>A0ABX0UJL1_9BACT</name>